<feature type="transmembrane region" description="Helical" evidence="5">
    <location>
        <begin position="181"/>
        <end position="200"/>
    </location>
</feature>
<keyword evidence="2 5" id="KW-0812">Transmembrane</keyword>
<sequence>VLIELFLYFLLGIFSGILAGLFGIGGGIIIIPVFFAIFKNIVGVPEGVLAHTVLGTSLGVIAFSSLASTYSHNKRKAVIHNVLRVIVPSICVGAALGALTASYIASSTLQVLVAVFLVLISIQMAFEFPPPSQNPKTNVIGPVLVGSGIGWFSGIFGIGGGVFSVPYFYHRGLQMKQAIGTSAACGIPIAFSGSISYMIVGSSISNLPDFSVGYVYLPAAIVVGLASAWSAIVGVRAAHRIKQKKLRLGFAVLLMIMGLNLLLR</sequence>
<feature type="transmembrane region" description="Helical" evidence="5">
    <location>
        <begin position="82"/>
        <end position="104"/>
    </location>
</feature>
<organism evidence="6">
    <name type="scientific">marine metagenome</name>
    <dbReference type="NCBI Taxonomy" id="408172"/>
    <lineage>
        <taxon>unclassified sequences</taxon>
        <taxon>metagenomes</taxon>
        <taxon>ecological metagenomes</taxon>
    </lineage>
</organism>
<feature type="transmembrane region" description="Helical" evidence="5">
    <location>
        <begin position="6"/>
        <end position="36"/>
    </location>
</feature>
<dbReference type="Pfam" id="PF01925">
    <property type="entry name" value="TauE"/>
    <property type="match status" value="1"/>
</dbReference>
<dbReference type="InterPro" id="IPR002781">
    <property type="entry name" value="TM_pro_TauE-like"/>
</dbReference>
<feature type="transmembrane region" description="Helical" evidence="5">
    <location>
        <begin position="246"/>
        <end position="263"/>
    </location>
</feature>
<protein>
    <recommendedName>
        <fullName evidence="7">Membrane transporter protein</fullName>
    </recommendedName>
</protein>
<dbReference type="PANTHER" id="PTHR43483:SF3">
    <property type="entry name" value="MEMBRANE TRANSPORTER PROTEIN HI_0806-RELATED"/>
    <property type="match status" value="1"/>
</dbReference>
<evidence type="ECO:0008006" key="7">
    <source>
        <dbReference type="Google" id="ProtNLM"/>
    </source>
</evidence>
<gene>
    <name evidence="6" type="ORF">METZ01_LOCUS33787</name>
</gene>
<dbReference type="EMBL" id="UINC01001448">
    <property type="protein sequence ID" value="SUZ80933.1"/>
    <property type="molecule type" value="Genomic_DNA"/>
</dbReference>
<proteinExistence type="predicted"/>
<comment type="subcellular location">
    <subcellularLocation>
        <location evidence="1">Membrane</location>
        <topology evidence="1">Multi-pass membrane protein</topology>
    </subcellularLocation>
</comment>
<dbReference type="PANTHER" id="PTHR43483">
    <property type="entry name" value="MEMBRANE TRANSPORTER PROTEIN HI_0806-RELATED"/>
    <property type="match status" value="1"/>
</dbReference>
<keyword evidence="4 5" id="KW-0472">Membrane</keyword>
<dbReference type="GO" id="GO:0016020">
    <property type="term" value="C:membrane"/>
    <property type="evidence" value="ECO:0007669"/>
    <property type="project" value="UniProtKB-SubCell"/>
</dbReference>
<evidence type="ECO:0000313" key="6">
    <source>
        <dbReference type="EMBL" id="SUZ80933.1"/>
    </source>
</evidence>
<accession>A0A381QTN2</accession>
<reference evidence="6" key="1">
    <citation type="submission" date="2018-05" db="EMBL/GenBank/DDBJ databases">
        <authorList>
            <person name="Lanie J.A."/>
            <person name="Ng W.-L."/>
            <person name="Kazmierczak K.M."/>
            <person name="Andrzejewski T.M."/>
            <person name="Davidsen T.M."/>
            <person name="Wayne K.J."/>
            <person name="Tettelin H."/>
            <person name="Glass J.I."/>
            <person name="Rusch D."/>
            <person name="Podicherti R."/>
            <person name="Tsui H.-C.T."/>
            <person name="Winkler M.E."/>
        </authorList>
    </citation>
    <scope>NUCLEOTIDE SEQUENCE</scope>
</reference>
<feature type="non-terminal residue" evidence="6">
    <location>
        <position position="1"/>
    </location>
</feature>
<feature type="transmembrane region" description="Helical" evidence="5">
    <location>
        <begin position="149"/>
        <end position="169"/>
    </location>
</feature>
<evidence type="ECO:0000256" key="2">
    <source>
        <dbReference type="ARBA" id="ARBA00022692"/>
    </source>
</evidence>
<evidence type="ECO:0000256" key="5">
    <source>
        <dbReference type="SAM" id="Phobius"/>
    </source>
</evidence>
<evidence type="ECO:0000256" key="4">
    <source>
        <dbReference type="ARBA" id="ARBA00023136"/>
    </source>
</evidence>
<dbReference type="AlphaFoldDB" id="A0A381QTN2"/>
<evidence type="ECO:0000256" key="1">
    <source>
        <dbReference type="ARBA" id="ARBA00004141"/>
    </source>
</evidence>
<evidence type="ECO:0000256" key="3">
    <source>
        <dbReference type="ARBA" id="ARBA00022989"/>
    </source>
</evidence>
<feature type="transmembrane region" description="Helical" evidence="5">
    <location>
        <begin position="212"/>
        <end position="234"/>
    </location>
</feature>
<feature type="transmembrane region" description="Helical" evidence="5">
    <location>
        <begin position="48"/>
        <end position="70"/>
    </location>
</feature>
<name>A0A381QTN2_9ZZZZ</name>
<keyword evidence="3 5" id="KW-1133">Transmembrane helix</keyword>